<dbReference type="InterPro" id="IPR036188">
    <property type="entry name" value="FAD/NAD-bd_sf"/>
</dbReference>
<name>A0A286RM01_9BACT</name>
<dbReference type="Pfam" id="PF12831">
    <property type="entry name" value="FAD_oxidored"/>
    <property type="match status" value="1"/>
</dbReference>
<evidence type="ECO:0000256" key="2">
    <source>
        <dbReference type="ARBA" id="ARBA00022723"/>
    </source>
</evidence>
<keyword evidence="7" id="KW-1185">Reference proteome</keyword>
<evidence type="ECO:0000313" key="6">
    <source>
        <dbReference type="EMBL" id="ASV77003.1"/>
    </source>
</evidence>
<evidence type="ECO:0000313" key="7">
    <source>
        <dbReference type="Proteomes" id="UP000215086"/>
    </source>
</evidence>
<dbReference type="PANTHER" id="PTHR43498">
    <property type="entry name" value="FERREDOXIN:COB-COM HETERODISULFIDE REDUCTASE SUBUNIT A"/>
    <property type="match status" value="1"/>
</dbReference>
<dbReference type="SUPFAM" id="SSF51905">
    <property type="entry name" value="FAD/NAD(P)-binding domain"/>
    <property type="match status" value="1"/>
</dbReference>
<keyword evidence="5" id="KW-0411">Iron-sulfur</keyword>
<sequence>MVIGSGQVEFCAKTAETLDQTPVTPLWRKRMDRRDFHKTLLTWGAASALTLGNDEAPSETSPPEGEFIVEPAKRLPVRKFDVVIVGGGTAGVVAALAAAAQGAKTALIEAKGYTGGTVTEGGTALHSFFNLWKAFPGVEKKQVVRGFPQRIIDRLIARRACTGHAEMELGFDYDSVCTAVDTEMYKLVTMEMLAEAGVHLFLNTLLVSAIRSGETLVAAVTESRAGREAFVAHSFVDCTAYGDLAAYAGASYTEPNDYPVANSIGVANVNVEKYYEFLKSHDALTELARGWRDGQEGQIVRLEGRAVKLPEGFHREAAEIGMSTVTTTVHDNYFMFIKLNFKMPVSPTNRDAVTAAELELRKRQARAVELFRKYVPGCEKAFIARTAPRLNIRRARCIRCDYDISREEVLEGRHFDDEVYVYGFHDMAPRYQIKNGGTYGMPYRALCVAGLDNLWCAGMMITSDFIAHMSTRNTVSCMAQGQAAGTAAALCALRGLKARALPYRLLRETLEKDDVVFNV</sequence>
<evidence type="ECO:0000256" key="3">
    <source>
        <dbReference type="ARBA" id="ARBA00023002"/>
    </source>
</evidence>
<evidence type="ECO:0000256" key="4">
    <source>
        <dbReference type="ARBA" id="ARBA00023004"/>
    </source>
</evidence>
<keyword evidence="2" id="KW-0479">Metal-binding</keyword>
<evidence type="ECO:0000256" key="1">
    <source>
        <dbReference type="ARBA" id="ARBA00022485"/>
    </source>
</evidence>
<organism evidence="6 7">
    <name type="scientific">Thermogutta terrifontis</name>
    <dbReference type="NCBI Taxonomy" id="1331910"/>
    <lineage>
        <taxon>Bacteria</taxon>
        <taxon>Pseudomonadati</taxon>
        <taxon>Planctomycetota</taxon>
        <taxon>Planctomycetia</taxon>
        <taxon>Pirellulales</taxon>
        <taxon>Thermoguttaceae</taxon>
        <taxon>Thermogutta</taxon>
    </lineage>
</organism>
<accession>A0A286RM01</accession>
<gene>
    <name evidence="6" type="ORF">THTE_4402</name>
</gene>
<keyword evidence="1" id="KW-0004">4Fe-4S</keyword>
<keyword evidence="4" id="KW-0408">Iron</keyword>
<dbReference type="GO" id="GO:0046872">
    <property type="term" value="F:metal ion binding"/>
    <property type="evidence" value="ECO:0007669"/>
    <property type="project" value="UniProtKB-KW"/>
</dbReference>
<dbReference type="AlphaFoldDB" id="A0A286RM01"/>
<proteinExistence type="predicted"/>
<dbReference type="EMBL" id="CP018477">
    <property type="protein sequence ID" value="ASV77003.1"/>
    <property type="molecule type" value="Genomic_DNA"/>
</dbReference>
<dbReference type="KEGG" id="ttf:THTE_4402"/>
<keyword evidence="3" id="KW-0560">Oxidoreductase</keyword>
<reference evidence="6 7" key="1">
    <citation type="journal article" name="Front. Microbiol.">
        <title>Sugar Metabolism of the First Thermophilic Planctomycete Thermogutta terrifontis: Comparative Genomic and Transcriptomic Approaches.</title>
        <authorList>
            <person name="Elcheninov A.G."/>
            <person name="Menzel P."/>
            <person name="Gudbergsdottir S.R."/>
            <person name="Slesarev A.I."/>
            <person name="Kadnikov V.V."/>
            <person name="Krogh A."/>
            <person name="Bonch-Osmolovskaya E.A."/>
            <person name="Peng X."/>
            <person name="Kublanov I.V."/>
        </authorList>
    </citation>
    <scope>NUCLEOTIDE SEQUENCE [LARGE SCALE GENOMIC DNA]</scope>
    <source>
        <strain evidence="6 7">R1</strain>
    </source>
</reference>
<dbReference type="GO" id="GO:0051539">
    <property type="term" value="F:4 iron, 4 sulfur cluster binding"/>
    <property type="evidence" value="ECO:0007669"/>
    <property type="project" value="UniProtKB-KW"/>
</dbReference>
<dbReference type="Gene3D" id="3.50.50.60">
    <property type="entry name" value="FAD/NAD(P)-binding domain"/>
    <property type="match status" value="1"/>
</dbReference>
<dbReference type="PANTHER" id="PTHR43498:SF1">
    <property type="entry name" value="COB--COM HETERODISULFIDE REDUCTASE IRON-SULFUR SUBUNIT A"/>
    <property type="match status" value="1"/>
</dbReference>
<evidence type="ECO:0000256" key="5">
    <source>
        <dbReference type="ARBA" id="ARBA00023014"/>
    </source>
</evidence>
<dbReference type="Proteomes" id="UP000215086">
    <property type="component" value="Chromosome"/>
</dbReference>
<protein>
    <submittedName>
        <fullName evidence="6">Putative membrane protein</fullName>
    </submittedName>
</protein>
<dbReference type="GO" id="GO:0016491">
    <property type="term" value="F:oxidoreductase activity"/>
    <property type="evidence" value="ECO:0007669"/>
    <property type="project" value="UniProtKB-KW"/>
</dbReference>
<dbReference type="InterPro" id="IPR039650">
    <property type="entry name" value="HdrA-like"/>
</dbReference>